<dbReference type="PROSITE" id="PS00622">
    <property type="entry name" value="HTH_LUXR_1"/>
    <property type="match status" value="1"/>
</dbReference>
<keyword evidence="1" id="KW-1133">Transmembrane helix</keyword>
<dbReference type="GO" id="GO:0006355">
    <property type="term" value="P:regulation of DNA-templated transcription"/>
    <property type="evidence" value="ECO:0007669"/>
    <property type="project" value="InterPro"/>
</dbReference>
<keyword evidence="1" id="KW-0812">Transmembrane</keyword>
<dbReference type="InterPro" id="IPR011990">
    <property type="entry name" value="TPR-like_helical_dom_sf"/>
</dbReference>
<feature type="transmembrane region" description="Helical" evidence="1">
    <location>
        <begin position="360"/>
        <end position="381"/>
    </location>
</feature>
<evidence type="ECO:0000256" key="1">
    <source>
        <dbReference type="SAM" id="Phobius"/>
    </source>
</evidence>
<accession>A0A1T5FQ04</accession>
<evidence type="ECO:0000313" key="4">
    <source>
        <dbReference type="EMBL" id="SKB98217.1"/>
    </source>
</evidence>
<dbReference type="STRING" id="619805.SAMN05660477_02207"/>
<dbReference type="Pfam" id="PF00196">
    <property type="entry name" value="GerE"/>
    <property type="match status" value="1"/>
</dbReference>
<dbReference type="AlphaFoldDB" id="A0A1T5FQ04"/>
<dbReference type="InterPro" id="IPR000792">
    <property type="entry name" value="Tscrpt_reg_LuxR_C"/>
</dbReference>
<gene>
    <name evidence="4" type="ORF">SAMN05660477_02207</name>
</gene>
<keyword evidence="5" id="KW-1185">Reference proteome</keyword>
<feature type="chain" id="PRO_5013386995" evidence="2">
    <location>
        <begin position="25"/>
        <end position="559"/>
    </location>
</feature>
<keyword evidence="2" id="KW-0732">Signal</keyword>
<organism evidence="4 5">
    <name type="scientific">Soonwooa buanensis</name>
    <dbReference type="NCBI Taxonomy" id="619805"/>
    <lineage>
        <taxon>Bacteria</taxon>
        <taxon>Pseudomonadati</taxon>
        <taxon>Bacteroidota</taxon>
        <taxon>Flavobacteriia</taxon>
        <taxon>Flavobacteriales</taxon>
        <taxon>Weeksellaceae</taxon>
        <taxon>Chryseobacterium group</taxon>
        <taxon>Soonwooa</taxon>
    </lineage>
</organism>
<feature type="domain" description="HTH luxR-type" evidence="3">
    <location>
        <begin position="512"/>
        <end position="539"/>
    </location>
</feature>
<dbReference type="InterPro" id="IPR016032">
    <property type="entry name" value="Sig_transdc_resp-reg_C-effctor"/>
</dbReference>
<evidence type="ECO:0000256" key="2">
    <source>
        <dbReference type="SAM" id="SignalP"/>
    </source>
</evidence>
<name>A0A1T5FQ04_9FLAO</name>
<dbReference type="EMBL" id="FUYZ01000007">
    <property type="protein sequence ID" value="SKB98217.1"/>
    <property type="molecule type" value="Genomic_DNA"/>
</dbReference>
<dbReference type="SUPFAM" id="SSF46894">
    <property type="entry name" value="C-terminal effector domain of the bipartite response regulators"/>
    <property type="match status" value="1"/>
</dbReference>
<dbReference type="SMART" id="SM00421">
    <property type="entry name" value="HTH_LUXR"/>
    <property type="match status" value="1"/>
</dbReference>
<reference evidence="4 5" key="1">
    <citation type="submission" date="2017-02" db="EMBL/GenBank/DDBJ databases">
        <authorList>
            <person name="Peterson S.W."/>
        </authorList>
    </citation>
    <scope>NUCLEOTIDE SEQUENCE [LARGE SCALE GENOMIC DNA]</scope>
    <source>
        <strain evidence="4 5">DSM 22323</strain>
    </source>
</reference>
<evidence type="ECO:0000259" key="3">
    <source>
        <dbReference type="PROSITE" id="PS00622"/>
    </source>
</evidence>
<dbReference type="SUPFAM" id="SSF48452">
    <property type="entry name" value="TPR-like"/>
    <property type="match status" value="1"/>
</dbReference>
<sequence>MFNKLNKYLLSFILILANFSLIPAQLSESDSLRKVITTLYQENAILEVNRIVNKNDFTDTNYPLSLLNKNLEISLKQNNKEWLADTYLSLGVFWGQKGNLKKAYQYFLDAEVAAKQAKNIKKQGQAILNQANVETSLDRKIRKFHQSIPFLESQKDTLNLIKLYQNVGYVYYEKYRSAKIKDSLSYYKSQSKAQYDIARNLNTNFKNEEMQALTYNREALWYKEEKQYDKALESFLKSKNLLESSKQMRLKIFSDINIAEIYWEKKDFQNFEKTMAIAENEAKKYNIDDYLVTIYGDYKEYYAEIGNPNKALEYTKKYYDLTISQAEKSSTDKIKLVELENDVKTKELSLSQLKSKQRNYYIIFIISALLLVIAAFSIYLLRKNNKRKLISIEKDKKIIEIELENKRLKEIILQEKDTLNQQYLSSFVKQSESLNNFLEDLSIRLKKTETLTQSDVNQIKLEFANLTNQSSEIKNISNISKSNLQELIVKLKQQFPEITTADINLISLLYEGFNSKEIASALNISANSVNTKRYRLRKKLKLENDDSFDVFFKQTISQN</sequence>
<keyword evidence="1" id="KW-0472">Membrane</keyword>
<dbReference type="Proteomes" id="UP000191112">
    <property type="component" value="Unassembled WGS sequence"/>
</dbReference>
<proteinExistence type="predicted"/>
<dbReference type="InterPro" id="IPR036388">
    <property type="entry name" value="WH-like_DNA-bd_sf"/>
</dbReference>
<evidence type="ECO:0000313" key="5">
    <source>
        <dbReference type="Proteomes" id="UP000191112"/>
    </source>
</evidence>
<dbReference type="OrthoDB" id="1184030at2"/>
<protein>
    <submittedName>
        <fullName evidence="4">Regulatory protein, luxR family</fullName>
    </submittedName>
</protein>
<feature type="signal peptide" evidence="2">
    <location>
        <begin position="1"/>
        <end position="24"/>
    </location>
</feature>
<dbReference type="GO" id="GO:0003677">
    <property type="term" value="F:DNA binding"/>
    <property type="evidence" value="ECO:0007669"/>
    <property type="project" value="InterPro"/>
</dbReference>
<dbReference type="Gene3D" id="1.10.10.10">
    <property type="entry name" value="Winged helix-like DNA-binding domain superfamily/Winged helix DNA-binding domain"/>
    <property type="match status" value="1"/>
</dbReference>
<dbReference type="RefSeq" id="WP_079667420.1">
    <property type="nucleotide sequence ID" value="NZ_FUYZ01000007.1"/>
</dbReference>
<dbReference type="Gene3D" id="1.25.40.10">
    <property type="entry name" value="Tetratricopeptide repeat domain"/>
    <property type="match status" value="1"/>
</dbReference>